<dbReference type="Proteomes" id="UP001162834">
    <property type="component" value="Chromosome"/>
</dbReference>
<comment type="cofactor">
    <cofactor evidence="1">
        <name>Zn(2+)</name>
        <dbReference type="ChEBI" id="CHEBI:29105"/>
    </cofactor>
</comment>
<dbReference type="AlphaFoldDB" id="A0A9E6XXC5"/>
<evidence type="ECO:0000313" key="7">
    <source>
        <dbReference type="Proteomes" id="UP001162834"/>
    </source>
</evidence>
<keyword evidence="6" id="KW-0012">Acyltransferase</keyword>
<evidence type="ECO:0000256" key="3">
    <source>
        <dbReference type="ARBA" id="ARBA00022723"/>
    </source>
</evidence>
<name>A0A9E6XXC5_9ACTN</name>
<sequence>MVADAPPIITCALTGGYHDKATTPALPEQPEEIVEQGIAAWAAGAAVLHVHARDPDGRNTTDREIYREIHTRLCTETDAIVQLTTGGGLSQTYEQRLSTALLSPEMCSLNMGHVLFFTRDGRALMLDNPRAQIEWFAREMLDRGVKPELEVYNPTMLEEVERLVDAGLLQPPLNVGFVLGAPGQSAARGTWQNLCHAVSRLPAGANCSVIGIGRAQLPLTTMGLAMGLNIRVGLEDNVRYSRTEMARDNAQLVERAVRIARELQLRPATPSEAREILGTRGRSAGAVPEPLVADERPRNDPPLTAAAAGDEFSTV</sequence>
<keyword evidence="3" id="KW-0479">Metal-binding</keyword>
<dbReference type="InterPro" id="IPR013785">
    <property type="entry name" value="Aldolase_TIM"/>
</dbReference>
<evidence type="ECO:0000256" key="2">
    <source>
        <dbReference type="ARBA" id="ARBA00022679"/>
    </source>
</evidence>
<dbReference type="EMBL" id="CP087164">
    <property type="protein sequence ID" value="UGS36154.1"/>
    <property type="molecule type" value="Genomic_DNA"/>
</dbReference>
<dbReference type="GO" id="GO:0046872">
    <property type="term" value="F:metal ion binding"/>
    <property type="evidence" value="ECO:0007669"/>
    <property type="project" value="UniProtKB-KW"/>
</dbReference>
<evidence type="ECO:0000313" key="6">
    <source>
        <dbReference type="EMBL" id="UGS36154.1"/>
    </source>
</evidence>
<evidence type="ECO:0000256" key="4">
    <source>
        <dbReference type="ARBA" id="ARBA00022833"/>
    </source>
</evidence>
<gene>
    <name evidence="6" type="primary">kce_2</name>
    <name evidence="6" type="ORF">DSM104329_02554</name>
</gene>
<keyword evidence="4" id="KW-0862">Zinc</keyword>
<proteinExistence type="predicted"/>
<evidence type="ECO:0000256" key="5">
    <source>
        <dbReference type="SAM" id="MobiDB-lite"/>
    </source>
</evidence>
<dbReference type="InterPro" id="IPR008567">
    <property type="entry name" value="BKACE"/>
</dbReference>
<keyword evidence="2 6" id="KW-0808">Transferase</keyword>
<dbReference type="RefSeq" id="WP_259315831.1">
    <property type="nucleotide sequence ID" value="NZ_CP087164.1"/>
</dbReference>
<dbReference type="Pfam" id="PF05853">
    <property type="entry name" value="BKACE"/>
    <property type="match status" value="1"/>
</dbReference>
<dbReference type="PANTHER" id="PTHR37418">
    <property type="entry name" value="3-KETO-5-AMINOHEXANOATE CLEAVAGE ENZYME-RELATED"/>
    <property type="match status" value="1"/>
</dbReference>
<keyword evidence="7" id="KW-1185">Reference proteome</keyword>
<dbReference type="Gene3D" id="3.20.20.70">
    <property type="entry name" value="Aldolase class I"/>
    <property type="match status" value="1"/>
</dbReference>
<protein>
    <submittedName>
        <fullName evidence="6">3-keto-5-aminohexanoate cleavage enzyme</fullName>
        <ecNumber evidence="6">2.3.1.247</ecNumber>
    </submittedName>
</protein>
<dbReference type="EC" id="2.3.1.247" evidence="6"/>
<reference evidence="6" key="1">
    <citation type="journal article" date="2022" name="Int. J. Syst. Evol. Microbiol.">
        <title>Pseudomonas aegrilactucae sp. nov. and Pseudomonas morbosilactucae sp. nov., pathogens causing bacterial rot of lettuce in Japan.</title>
        <authorList>
            <person name="Sawada H."/>
            <person name="Fujikawa T."/>
            <person name="Satou M."/>
        </authorList>
    </citation>
    <scope>NUCLEOTIDE SEQUENCE</scope>
    <source>
        <strain evidence="6">0166_1</strain>
    </source>
</reference>
<feature type="region of interest" description="Disordered" evidence="5">
    <location>
        <begin position="270"/>
        <end position="315"/>
    </location>
</feature>
<dbReference type="PANTHER" id="PTHR37418:SF2">
    <property type="entry name" value="3-KETO-5-AMINOHEXANOATE CLEAVAGE ENZYME"/>
    <property type="match status" value="1"/>
</dbReference>
<organism evidence="6 7">
    <name type="scientific">Capillimicrobium parvum</name>
    <dbReference type="NCBI Taxonomy" id="2884022"/>
    <lineage>
        <taxon>Bacteria</taxon>
        <taxon>Bacillati</taxon>
        <taxon>Actinomycetota</taxon>
        <taxon>Thermoleophilia</taxon>
        <taxon>Solirubrobacterales</taxon>
        <taxon>Capillimicrobiaceae</taxon>
        <taxon>Capillimicrobium</taxon>
    </lineage>
</organism>
<dbReference type="KEGG" id="sbae:DSM104329_02554"/>
<evidence type="ECO:0000256" key="1">
    <source>
        <dbReference type="ARBA" id="ARBA00001947"/>
    </source>
</evidence>
<accession>A0A9E6XXC5</accession>
<dbReference type="GO" id="GO:0043720">
    <property type="term" value="F:3-keto-5-aminohexanoate cleavage activity"/>
    <property type="evidence" value="ECO:0007669"/>
    <property type="project" value="InterPro"/>
</dbReference>